<dbReference type="InterPro" id="IPR010982">
    <property type="entry name" value="Lambda_DNA-bd_dom_sf"/>
</dbReference>
<evidence type="ECO:0000313" key="2">
    <source>
        <dbReference type="EMBL" id="GLK82135.1"/>
    </source>
</evidence>
<dbReference type="CDD" id="cd00093">
    <property type="entry name" value="HTH_XRE"/>
    <property type="match status" value="1"/>
</dbReference>
<organism evidence="2 3">
    <name type="scientific">Ancylobacter defluvii</name>
    <dbReference type="NCBI Taxonomy" id="1282440"/>
    <lineage>
        <taxon>Bacteria</taxon>
        <taxon>Pseudomonadati</taxon>
        <taxon>Pseudomonadota</taxon>
        <taxon>Alphaproteobacteria</taxon>
        <taxon>Hyphomicrobiales</taxon>
        <taxon>Xanthobacteraceae</taxon>
        <taxon>Ancylobacter</taxon>
    </lineage>
</organism>
<reference evidence="2" key="1">
    <citation type="journal article" date="2014" name="Int. J. Syst. Evol. Microbiol.">
        <title>Complete genome sequence of Corynebacterium casei LMG S-19264T (=DSM 44701T), isolated from a smear-ripened cheese.</title>
        <authorList>
            <consortium name="US DOE Joint Genome Institute (JGI-PGF)"/>
            <person name="Walter F."/>
            <person name="Albersmeier A."/>
            <person name="Kalinowski J."/>
            <person name="Ruckert C."/>
        </authorList>
    </citation>
    <scope>NUCLEOTIDE SEQUENCE</scope>
    <source>
        <strain evidence="2">VKM B-2789</strain>
    </source>
</reference>
<gene>
    <name evidence="2" type="ORF">GCM10017653_02040</name>
</gene>
<sequence length="99" mass="10989">MRLNWGLSQDSLADRLGLPRQSYVEMELGQRSLKKSHLLALEEVGIDLCLANKDVSMLIPQVRCAINYLAEISADQATPVLHVEAAEGRSWATAQNKLQ</sequence>
<dbReference type="Gene3D" id="1.10.260.40">
    <property type="entry name" value="lambda repressor-like DNA-binding domains"/>
    <property type="match status" value="1"/>
</dbReference>
<reference evidence="2" key="2">
    <citation type="submission" date="2023-01" db="EMBL/GenBank/DDBJ databases">
        <authorList>
            <person name="Sun Q."/>
            <person name="Evtushenko L."/>
        </authorList>
    </citation>
    <scope>NUCLEOTIDE SEQUENCE</scope>
    <source>
        <strain evidence="2">VKM B-2789</strain>
    </source>
</reference>
<name>A0A9W6N927_9HYPH</name>
<dbReference type="EMBL" id="BSFM01000001">
    <property type="protein sequence ID" value="GLK82135.1"/>
    <property type="molecule type" value="Genomic_DNA"/>
</dbReference>
<keyword evidence="3" id="KW-1185">Reference proteome</keyword>
<dbReference type="InterPro" id="IPR001387">
    <property type="entry name" value="Cro/C1-type_HTH"/>
</dbReference>
<feature type="domain" description="HTH cro/C1-type" evidence="1">
    <location>
        <begin position="6"/>
        <end position="44"/>
    </location>
</feature>
<comment type="caution">
    <text evidence="2">The sequence shown here is derived from an EMBL/GenBank/DDBJ whole genome shotgun (WGS) entry which is preliminary data.</text>
</comment>
<proteinExistence type="predicted"/>
<dbReference type="AlphaFoldDB" id="A0A9W6N927"/>
<evidence type="ECO:0000259" key="1">
    <source>
        <dbReference type="PROSITE" id="PS50943"/>
    </source>
</evidence>
<dbReference type="SUPFAM" id="SSF47413">
    <property type="entry name" value="lambda repressor-like DNA-binding domains"/>
    <property type="match status" value="1"/>
</dbReference>
<dbReference type="GO" id="GO:0003677">
    <property type="term" value="F:DNA binding"/>
    <property type="evidence" value="ECO:0007669"/>
    <property type="project" value="InterPro"/>
</dbReference>
<dbReference type="PROSITE" id="PS50943">
    <property type="entry name" value="HTH_CROC1"/>
    <property type="match status" value="1"/>
</dbReference>
<accession>A0A9W6N927</accession>
<protein>
    <recommendedName>
        <fullName evidence="1">HTH cro/C1-type domain-containing protein</fullName>
    </recommendedName>
</protein>
<dbReference type="Proteomes" id="UP001143330">
    <property type="component" value="Unassembled WGS sequence"/>
</dbReference>
<evidence type="ECO:0000313" key="3">
    <source>
        <dbReference type="Proteomes" id="UP001143330"/>
    </source>
</evidence>
<dbReference type="Pfam" id="PF01381">
    <property type="entry name" value="HTH_3"/>
    <property type="match status" value="1"/>
</dbReference>